<accession>A0A3N7JV18</accession>
<dbReference type="InterPro" id="IPR013394">
    <property type="entry name" value="T3SS_HrpB1/HrpK"/>
</dbReference>
<dbReference type="SUPFAM" id="SSF48452">
    <property type="entry name" value="TPR-like"/>
    <property type="match status" value="1"/>
</dbReference>
<comment type="caution">
    <text evidence="1">The sequence shown here is derived from an EMBL/GenBank/DDBJ whole genome shotgun (WGS) entry which is preliminary data.</text>
</comment>
<evidence type="ECO:0000313" key="2">
    <source>
        <dbReference type="Proteomes" id="UP000267464"/>
    </source>
</evidence>
<evidence type="ECO:0000313" key="1">
    <source>
        <dbReference type="EMBL" id="RQP22755.1"/>
    </source>
</evidence>
<proteinExistence type="predicted"/>
<gene>
    <name evidence="1" type="ORF">DZC73_20880</name>
</gene>
<evidence type="ECO:0008006" key="3">
    <source>
        <dbReference type="Google" id="ProtNLM"/>
    </source>
</evidence>
<dbReference type="OrthoDB" id="8779389at2"/>
<dbReference type="InterPro" id="IPR011990">
    <property type="entry name" value="TPR-like_helical_dom_sf"/>
</dbReference>
<dbReference type="Proteomes" id="UP000267464">
    <property type="component" value="Unassembled WGS sequence"/>
</dbReference>
<reference evidence="1 2" key="2">
    <citation type="submission" date="2018-12" db="EMBL/GenBank/DDBJ databases">
        <title>Rhizobacter gummiphilus sp. nov., a rubber-degrading bacterium isolated from the soil of a botanical garden in Japan.</title>
        <authorList>
            <person name="Shunsuke S.S."/>
        </authorList>
    </citation>
    <scope>NUCLEOTIDE SEQUENCE [LARGE SCALE GENOMIC DNA]</scope>
    <source>
        <strain evidence="1 2">S-16</strain>
    </source>
</reference>
<dbReference type="AlphaFoldDB" id="A0A3N7JV18"/>
<dbReference type="EMBL" id="QUSW01000006">
    <property type="protein sequence ID" value="RQP22755.1"/>
    <property type="molecule type" value="Genomic_DNA"/>
</dbReference>
<protein>
    <recommendedName>
        <fullName evidence="3">Tetratricopeptide repeat protein</fullName>
    </recommendedName>
</protein>
<organism evidence="1 2">
    <name type="scientific">Piscinibacter terrae</name>
    <dbReference type="NCBI Taxonomy" id="2496871"/>
    <lineage>
        <taxon>Bacteria</taxon>
        <taxon>Pseudomonadati</taxon>
        <taxon>Pseudomonadota</taxon>
        <taxon>Betaproteobacteria</taxon>
        <taxon>Burkholderiales</taxon>
        <taxon>Sphaerotilaceae</taxon>
        <taxon>Piscinibacter</taxon>
    </lineage>
</organism>
<dbReference type="Pfam" id="PF09613">
    <property type="entry name" value="HrpB1_HrpK"/>
    <property type="match status" value="1"/>
</dbReference>
<name>A0A3N7JV18_9BURK</name>
<dbReference type="RefSeq" id="WP_124542325.1">
    <property type="nucleotide sequence ID" value="NZ_QUSW01000006.1"/>
</dbReference>
<reference evidence="1 2" key="1">
    <citation type="submission" date="2018-08" db="EMBL/GenBank/DDBJ databases">
        <authorList>
            <person name="Khan S.A."/>
            <person name="Jeon C.O."/>
            <person name="Chun B.H."/>
            <person name="Jeong S.E."/>
        </authorList>
    </citation>
    <scope>NUCLEOTIDE SEQUENCE [LARGE SCALE GENOMIC DNA]</scope>
    <source>
        <strain evidence="1 2">S-16</strain>
    </source>
</reference>
<sequence length="126" mass="13452">MRQPSAFAPLPAPVADALLGVVALDVDGPAGDEMNMPLQALLAAHPDRPELAVALAQRHLLTGDLASAREVLETAEQHGARHPLMGALLAFTLHALKDPAWRLRAYEVESEPHDSLCDSLLAALRD</sequence>
<keyword evidence="2" id="KW-1185">Reference proteome</keyword>